<protein>
    <submittedName>
        <fullName evidence="3">Glycine-rich cell wall structural protein 1.8-like</fullName>
    </submittedName>
</protein>
<evidence type="ECO:0000313" key="3">
    <source>
        <dbReference type="RefSeq" id="XP_038984469.1"/>
    </source>
</evidence>
<dbReference type="AlphaFoldDB" id="A0A8B9AMD2"/>
<reference evidence="2" key="1">
    <citation type="journal article" date="2019" name="Nat. Commun.">
        <title>Genome-wide association mapping of date palm fruit traits.</title>
        <authorList>
            <person name="Hazzouri K.M."/>
            <person name="Gros-Balthazard M."/>
            <person name="Flowers J.M."/>
            <person name="Copetti D."/>
            <person name="Lemansour A."/>
            <person name="Lebrun M."/>
            <person name="Masmoudi K."/>
            <person name="Ferrand S."/>
            <person name="Dhar M.I."/>
            <person name="Fresquez Z.A."/>
            <person name="Rosas U."/>
            <person name="Zhang J."/>
            <person name="Talag J."/>
            <person name="Lee S."/>
            <person name="Kudrna D."/>
            <person name="Powell R.F."/>
            <person name="Leitch I.J."/>
            <person name="Krueger R.R."/>
            <person name="Wing R.A."/>
            <person name="Amiri K.M.A."/>
            <person name="Purugganan M.D."/>
        </authorList>
    </citation>
    <scope>NUCLEOTIDE SEQUENCE [LARGE SCALE GENOMIC DNA]</scope>
    <source>
        <strain evidence="2">cv. Khalas</strain>
    </source>
</reference>
<name>A0A8B9AMD2_PHODC</name>
<dbReference type="KEGG" id="pda:120111485"/>
<proteinExistence type="predicted"/>
<feature type="compositionally biased region" description="Basic and acidic residues" evidence="1">
    <location>
        <begin position="10"/>
        <end position="22"/>
    </location>
</feature>
<evidence type="ECO:0000313" key="2">
    <source>
        <dbReference type="Proteomes" id="UP000228380"/>
    </source>
</evidence>
<dbReference type="Proteomes" id="UP000228380">
    <property type="component" value="Chromosome 8"/>
</dbReference>
<keyword evidence="2" id="KW-1185">Reference proteome</keyword>
<feature type="region of interest" description="Disordered" evidence="1">
    <location>
        <begin position="68"/>
        <end position="140"/>
    </location>
</feature>
<dbReference type="GeneID" id="120111485"/>
<sequence>MVPRAFVGGSERRGRRGSDGVNKDLGFGEGRWPVRKMEEGVAAATVVGGVVAAKRGRSARAEASVALTAKAEGGGRSRGSAAVGQSGGGDGAGGDGSGGGWTAHGGRRSGEGGGDYGGDSDVERTTGEGEQTIATDIGHFTSQPLKINYFDCLQPQS</sequence>
<evidence type="ECO:0000256" key="1">
    <source>
        <dbReference type="SAM" id="MobiDB-lite"/>
    </source>
</evidence>
<organism evidence="2 3">
    <name type="scientific">Phoenix dactylifera</name>
    <name type="common">Date palm</name>
    <dbReference type="NCBI Taxonomy" id="42345"/>
    <lineage>
        <taxon>Eukaryota</taxon>
        <taxon>Viridiplantae</taxon>
        <taxon>Streptophyta</taxon>
        <taxon>Embryophyta</taxon>
        <taxon>Tracheophyta</taxon>
        <taxon>Spermatophyta</taxon>
        <taxon>Magnoliopsida</taxon>
        <taxon>Liliopsida</taxon>
        <taxon>Arecaceae</taxon>
        <taxon>Coryphoideae</taxon>
        <taxon>Phoeniceae</taxon>
        <taxon>Phoenix</taxon>
    </lineage>
</organism>
<gene>
    <name evidence="3" type="primary">LOC120111485</name>
</gene>
<reference evidence="3" key="2">
    <citation type="submission" date="2025-08" db="UniProtKB">
        <authorList>
            <consortium name="RefSeq"/>
        </authorList>
    </citation>
    <scope>IDENTIFICATION</scope>
    <source>
        <tissue evidence="3">Young leaves</tissue>
    </source>
</reference>
<dbReference type="RefSeq" id="XP_038984469.1">
    <property type="nucleotide sequence ID" value="XM_039128541.1"/>
</dbReference>
<feature type="region of interest" description="Disordered" evidence="1">
    <location>
        <begin position="1"/>
        <end position="29"/>
    </location>
</feature>
<accession>A0A8B9AMD2</accession>
<feature type="compositionally biased region" description="Polar residues" evidence="1">
    <location>
        <begin position="128"/>
        <end position="140"/>
    </location>
</feature>
<feature type="compositionally biased region" description="Gly residues" evidence="1">
    <location>
        <begin position="85"/>
        <end position="103"/>
    </location>
</feature>